<comment type="subcellular location">
    <subcellularLocation>
        <location evidence="1">Nucleus</location>
    </subcellularLocation>
</comment>
<keyword evidence="2" id="KW-0507">mRNA processing</keyword>
<feature type="region of interest" description="Disordered" evidence="8">
    <location>
        <begin position="511"/>
        <end position="536"/>
    </location>
</feature>
<evidence type="ECO:0000256" key="8">
    <source>
        <dbReference type="SAM" id="MobiDB-lite"/>
    </source>
</evidence>
<evidence type="ECO:0000256" key="4">
    <source>
        <dbReference type="ARBA" id="ARBA00022737"/>
    </source>
</evidence>
<keyword evidence="3" id="KW-0747">Spliceosome</keyword>
<gene>
    <name evidence="10" type="ORF">NAEGRDRAFT_46938</name>
</gene>
<dbReference type="FunFam" id="1.10.10.790:FF:000001">
    <property type="entry name" value="Splicing factor 3a, subunit 1"/>
    <property type="match status" value="1"/>
</dbReference>
<evidence type="ECO:0000256" key="7">
    <source>
        <dbReference type="SAM" id="Coils"/>
    </source>
</evidence>
<feature type="domain" description="SURP motif" evidence="9">
    <location>
        <begin position="168"/>
        <end position="210"/>
    </location>
</feature>
<dbReference type="GO" id="GO:0000381">
    <property type="term" value="P:regulation of alternative mRNA splicing, via spliceosome"/>
    <property type="evidence" value="ECO:0007669"/>
    <property type="project" value="TreeGrafter"/>
</dbReference>
<evidence type="ECO:0000256" key="3">
    <source>
        <dbReference type="ARBA" id="ARBA00022728"/>
    </source>
</evidence>
<dbReference type="SMART" id="SM00648">
    <property type="entry name" value="SWAP"/>
    <property type="match status" value="2"/>
</dbReference>
<dbReference type="PANTHER" id="PTHR15316:SF1">
    <property type="entry name" value="SPLICING FACTOR 3A SUBUNIT 1"/>
    <property type="match status" value="1"/>
</dbReference>
<feature type="region of interest" description="Disordered" evidence="8">
    <location>
        <begin position="558"/>
        <end position="586"/>
    </location>
</feature>
<dbReference type="VEuPathDB" id="AmoebaDB:NAEGRDRAFT_46938"/>
<keyword evidence="5" id="KW-0508">mRNA splicing</keyword>
<evidence type="ECO:0000259" key="9">
    <source>
        <dbReference type="PROSITE" id="PS50128"/>
    </source>
</evidence>
<dbReference type="GO" id="GO:0071013">
    <property type="term" value="C:catalytic step 2 spliceosome"/>
    <property type="evidence" value="ECO:0007669"/>
    <property type="project" value="TreeGrafter"/>
</dbReference>
<dbReference type="Gene3D" id="1.10.10.790">
    <property type="entry name" value="Surp module"/>
    <property type="match status" value="2"/>
</dbReference>
<dbReference type="eggNOG" id="KOG0007">
    <property type="taxonomic scope" value="Eukaryota"/>
</dbReference>
<feature type="coiled-coil region" evidence="7">
    <location>
        <begin position="273"/>
        <end position="300"/>
    </location>
</feature>
<feature type="compositionally biased region" description="Polar residues" evidence="8">
    <location>
        <begin position="413"/>
        <end position="424"/>
    </location>
</feature>
<dbReference type="InterPro" id="IPR022030">
    <property type="entry name" value="SF3A1_dom"/>
</dbReference>
<accession>D2V5Z0</accession>
<dbReference type="OMA" id="VKYQEQQ"/>
<feature type="region of interest" description="Disordered" evidence="8">
    <location>
        <begin position="373"/>
        <end position="428"/>
    </location>
</feature>
<dbReference type="Proteomes" id="UP000006671">
    <property type="component" value="Unassembled WGS sequence"/>
</dbReference>
<reference evidence="10 11" key="1">
    <citation type="journal article" date="2010" name="Cell">
        <title>The genome of Naegleria gruberi illuminates early eukaryotic versatility.</title>
        <authorList>
            <person name="Fritz-Laylin L.K."/>
            <person name="Prochnik S.E."/>
            <person name="Ginger M.L."/>
            <person name="Dacks J.B."/>
            <person name="Carpenter M.L."/>
            <person name="Field M.C."/>
            <person name="Kuo A."/>
            <person name="Paredez A."/>
            <person name="Chapman J."/>
            <person name="Pham J."/>
            <person name="Shu S."/>
            <person name="Neupane R."/>
            <person name="Cipriano M."/>
            <person name="Mancuso J."/>
            <person name="Tu H."/>
            <person name="Salamov A."/>
            <person name="Lindquist E."/>
            <person name="Shapiro H."/>
            <person name="Lucas S."/>
            <person name="Grigoriev I.V."/>
            <person name="Cande W.Z."/>
            <person name="Fulton C."/>
            <person name="Rokhsar D.S."/>
            <person name="Dawson S.C."/>
        </authorList>
    </citation>
    <scope>NUCLEOTIDE SEQUENCE [LARGE SCALE GENOMIC DNA]</scope>
    <source>
        <strain evidence="10 11">NEG-M</strain>
    </source>
</reference>
<dbReference type="FunCoup" id="D2V5Z0">
    <property type="interactions" value="622"/>
</dbReference>
<dbReference type="InParanoid" id="D2V5Z0"/>
<evidence type="ECO:0000313" key="10">
    <source>
        <dbReference type="EMBL" id="EFC47883.1"/>
    </source>
</evidence>
<dbReference type="GO" id="GO:0005686">
    <property type="term" value="C:U2 snRNP"/>
    <property type="evidence" value="ECO:0007669"/>
    <property type="project" value="TreeGrafter"/>
</dbReference>
<evidence type="ECO:0000256" key="1">
    <source>
        <dbReference type="ARBA" id="ARBA00004123"/>
    </source>
</evidence>
<evidence type="ECO:0000313" key="11">
    <source>
        <dbReference type="Proteomes" id="UP000006671"/>
    </source>
</evidence>
<dbReference type="PANTHER" id="PTHR15316">
    <property type="entry name" value="SPLICEOSOME ASSOCIATED PROTEIN 114/SWAP SPLICING FACTOR-RELATED"/>
    <property type="match status" value="1"/>
</dbReference>
<dbReference type="SUPFAM" id="SSF109905">
    <property type="entry name" value="Surp module (SWAP domain)"/>
    <property type="match status" value="2"/>
</dbReference>
<dbReference type="GeneID" id="8861908"/>
<dbReference type="RefSeq" id="XP_002680627.1">
    <property type="nucleotide sequence ID" value="XM_002680581.1"/>
</dbReference>
<keyword evidence="4" id="KW-0677">Repeat</keyword>
<evidence type="ECO:0000256" key="2">
    <source>
        <dbReference type="ARBA" id="ARBA00022664"/>
    </source>
</evidence>
<dbReference type="InterPro" id="IPR000061">
    <property type="entry name" value="Surp"/>
</dbReference>
<evidence type="ECO:0000256" key="5">
    <source>
        <dbReference type="ARBA" id="ARBA00023187"/>
    </source>
</evidence>
<dbReference type="GO" id="GO:0071004">
    <property type="term" value="C:U2-type prespliceosome"/>
    <property type="evidence" value="ECO:0007669"/>
    <property type="project" value="TreeGrafter"/>
</dbReference>
<dbReference type="PROSITE" id="PS50128">
    <property type="entry name" value="SURP"/>
    <property type="match status" value="1"/>
</dbReference>
<dbReference type="GO" id="GO:0045292">
    <property type="term" value="P:mRNA cis splicing, via spliceosome"/>
    <property type="evidence" value="ECO:0007669"/>
    <property type="project" value="InterPro"/>
</dbReference>
<protein>
    <submittedName>
        <fullName evidence="10">Predicted protein</fullName>
    </submittedName>
</protein>
<dbReference type="InterPro" id="IPR035967">
    <property type="entry name" value="SWAP/Surp_sf"/>
</dbReference>
<dbReference type="InterPro" id="IPR045146">
    <property type="entry name" value="SF3A1"/>
</dbReference>
<keyword evidence="7" id="KW-0175">Coiled coil</keyword>
<dbReference type="STRING" id="5762.D2V5Z0"/>
<keyword evidence="6" id="KW-0539">Nucleus</keyword>
<dbReference type="GO" id="GO:0003723">
    <property type="term" value="F:RNA binding"/>
    <property type="evidence" value="ECO:0007669"/>
    <property type="project" value="InterPro"/>
</dbReference>
<dbReference type="EMBL" id="GG738853">
    <property type="protein sequence ID" value="EFC47883.1"/>
    <property type="molecule type" value="Genomic_DNA"/>
</dbReference>
<name>D2V5Z0_NAEGR</name>
<feature type="compositionally biased region" description="Basic and acidic residues" evidence="8">
    <location>
        <begin position="559"/>
        <end position="586"/>
    </location>
</feature>
<dbReference type="Pfam" id="PF12230">
    <property type="entry name" value="PRP21_like_P"/>
    <property type="match status" value="1"/>
</dbReference>
<dbReference type="Pfam" id="PF01805">
    <property type="entry name" value="Surp"/>
    <property type="match status" value="2"/>
</dbReference>
<organism evidence="11">
    <name type="scientific">Naegleria gruberi</name>
    <name type="common">Amoeba</name>
    <dbReference type="NCBI Taxonomy" id="5762"/>
    <lineage>
        <taxon>Eukaryota</taxon>
        <taxon>Discoba</taxon>
        <taxon>Heterolobosea</taxon>
        <taxon>Tetramitia</taxon>
        <taxon>Eutetramitia</taxon>
        <taxon>Vahlkampfiidae</taxon>
        <taxon>Naegleria</taxon>
    </lineage>
</organism>
<feature type="region of interest" description="Disordered" evidence="8">
    <location>
        <begin position="1"/>
        <end position="22"/>
    </location>
</feature>
<proteinExistence type="predicted"/>
<keyword evidence="11" id="KW-1185">Reference proteome</keyword>
<sequence length="586" mass="67994">MQNPHPSSHTNNNTLIGGLGSSSELATDSKKIGIIIPPPALKRTIEVTAEHIVSSKIPEKQLLSSNENTFNFLLPENPYNKYYKHIVEKLKKFKTLEEEFENDEFKDDDDDFETLKSEKSEITVGNISKSASVAFYMNRSREKPTRDPFEYFYDTTIPSSIKPLELDIIKLTAQYTAANGKQFMFEIASLESSNPQFDFLKPNHRHFHFFTKLVDIYTGIIHPDRLTPMQIQKYNQENNIPNNPNSELQQISVKPEDHIFKYLNMFSDSDKKLQVLDMLLQKAEWELIQEENQRKEQLGRDEDKSVFDMIDWQDFIVVQTIDFDEDINEIEMDDEEEEEEINEQEFVEPEENIYENMYPSGFADSDMNQMETNEDENVNPAEPTFTDIQEENRMNDEDEDEEELDPSRFARTYQPQKGVKSSTPLMFKDKKTGELIPVDRAEKHLKVSTINPQYFEQKEREKAKREKTNIAPGIEMTKVIASWNEDSETQEGSSVGTDQIWDGYTSSIMRTTNAALSKPRKETAPQNQLGPQTPTEYFKQEQEKAVGIAQMAATMALKEMMKQNHDSTLEEPESKKRREYNDSDNE</sequence>
<dbReference type="KEGG" id="ngr:NAEGRDRAFT_46938"/>
<dbReference type="OrthoDB" id="10264431at2759"/>
<evidence type="ECO:0000256" key="6">
    <source>
        <dbReference type="ARBA" id="ARBA00023242"/>
    </source>
</evidence>
<dbReference type="AlphaFoldDB" id="D2V5Z0"/>
<feature type="compositionally biased region" description="Polar residues" evidence="8">
    <location>
        <begin position="524"/>
        <end position="535"/>
    </location>
</feature>